<evidence type="ECO:0000313" key="13">
    <source>
        <dbReference type="EMBL" id="QEK39501.1"/>
    </source>
</evidence>
<dbReference type="EC" id="2.7.7.6" evidence="2 11"/>
<dbReference type="Gene3D" id="3.30.1360.10">
    <property type="entry name" value="RNA polymerase, RBP11-like subunit"/>
    <property type="match status" value="1"/>
</dbReference>
<dbReference type="SUPFAM" id="SSF47789">
    <property type="entry name" value="C-terminal domain of RNA polymerase alpha subunit"/>
    <property type="match status" value="1"/>
</dbReference>
<dbReference type="Proteomes" id="UP000323844">
    <property type="component" value="Chromosome"/>
</dbReference>
<dbReference type="OrthoDB" id="9805706at2"/>
<proteinExistence type="inferred from homology"/>
<feature type="domain" description="DNA-directed RNA polymerase RpoA/D/Rpb3-type" evidence="12">
    <location>
        <begin position="25"/>
        <end position="233"/>
    </location>
</feature>
<evidence type="ECO:0000256" key="4">
    <source>
        <dbReference type="ARBA" id="ARBA00022478"/>
    </source>
</evidence>
<dbReference type="FunFam" id="1.10.150.20:FF:000001">
    <property type="entry name" value="DNA-directed RNA polymerase subunit alpha"/>
    <property type="match status" value="1"/>
</dbReference>
<dbReference type="SUPFAM" id="SSF56553">
    <property type="entry name" value="Insert subdomain of RNA polymerase alpha subunit"/>
    <property type="match status" value="1"/>
</dbReference>
<evidence type="ECO:0000256" key="11">
    <source>
        <dbReference type="HAMAP-Rule" id="MF_00059"/>
    </source>
</evidence>
<comment type="function">
    <text evidence="11">DNA-dependent RNA polymerase catalyzes the transcription of DNA into RNA using the four ribonucleoside triphosphates as substrates.</text>
</comment>
<keyword evidence="5 11" id="KW-0808">Transferase</keyword>
<dbReference type="GO" id="GO:0003677">
    <property type="term" value="F:DNA binding"/>
    <property type="evidence" value="ECO:0007669"/>
    <property type="project" value="UniProtKB-UniRule"/>
</dbReference>
<comment type="subunit">
    <text evidence="11">Homodimer. The RNAP catalytic core consists of 2 alpha, 1 beta, 1 beta' and 1 omega subunit. When a sigma factor is associated with the core the holoenzyme is formed, which can initiate transcription.</text>
</comment>
<evidence type="ECO:0000256" key="3">
    <source>
        <dbReference type="ARBA" id="ARBA00015972"/>
    </source>
</evidence>
<protein>
    <recommendedName>
        <fullName evidence="3 11">DNA-directed RNA polymerase subunit alpha</fullName>
        <shortName evidence="11">RNAP subunit alpha</shortName>
        <ecNumber evidence="2 11">2.7.7.6</ecNumber>
    </recommendedName>
    <alternativeName>
        <fullName evidence="9 11">RNA polymerase subunit alpha</fullName>
    </alternativeName>
    <alternativeName>
        <fullName evidence="8 11">Transcriptase subunit alpha</fullName>
    </alternativeName>
</protein>
<dbReference type="InterPro" id="IPR011260">
    <property type="entry name" value="RNAP_asu_C"/>
</dbReference>
<dbReference type="NCBIfam" id="NF003513">
    <property type="entry name" value="PRK05182.1-2"/>
    <property type="match status" value="1"/>
</dbReference>
<evidence type="ECO:0000256" key="10">
    <source>
        <dbReference type="ARBA" id="ARBA00048552"/>
    </source>
</evidence>
<dbReference type="InterPro" id="IPR011262">
    <property type="entry name" value="DNA-dir_RNA_pol_insert"/>
</dbReference>
<accession>A0A5C0UIQ7</accession>
<name>A0A5C0UIQ7_9RICK</name>
<dbReference type="Pfam" id="PF01000">
    <property type="entry name" value="RNA_pol_A_bac"/>
    <property type="match status" value="1"/>
</dbReference>
<dbReference type="EMBL" id="CP043312">
    <property type="protein sequence ID" value="QEK39501.1"/>
    <property type="molecule type" value="Genomic_DNA"/>
</dbReference>
<dbReference type="GO" id="GO:0003899">
    <property type="term" value="F:DNA-directed RNA polymerase activity"/>
    <property type="evidence" value="ECO:0007669"/>
    <property type="project" value="UniProtKB-UniRule"/>
</dbReference>
<organism evidence="13 14">
    <name type="scientific">Candidatus Sneabacter namystus</name>
    <dbReference type="NCBI Taxonomy" id="2601646"/>
    <lineage>
        <taxon>Bacteria</taxon>
        <taxon>Pseudomonadati</taxon>
        <taxon>Pseudomonadota</taxon>
        <taxon>Alphaproteobacteria</taxon>
        <taxon>Rickettsiales</taxon>
        <taxon>Rickettsiaceae</taxon>
        <taxon>Rickettsieae</taxon>
        <taxon>Candidatus Sneabacter</taxon>
    </lineage>
</organism>
<evidence type="ECO:0000256" key="9">
    <source>
        <dbReference type="ARBA" id="ARBA00033070"/>
    </source>
</evidence>
<evidence type="ECO:0000313" key="14">
    <source>
        <dbReference type="Proteomes" id="UP000323844"/>
    </source>
</evidence>
<dbReference type="KEGG" id="snay:FZC37_00925"/>
<dbReference type="GO" id="GO:0046983">
    <property type="term" value="F:protein dimerization activity"/>
    <property type="evidence" value="ECO:0007669"/>
    <property type="project" value="InterPro"/>
</dbReference>
<dbReference type="AlphaFoldDB" id="A0A5C0UIQ7"/>
<dbReference type="Gene3D" id="1.10.150.20">
    <property type="entry name" value="5' to 3' exonuclease, C-terminal subdomain"/>
    <property type="match status" value="1"/>
</dbReference>
<dbReference type="FunFam" id="2.170.120.12:FF:000001">
    <property type="entry name" value="DNA-directed RNA polymerase subunit alpha"/>
    <property type="match status" value="1"/>
</dbReference>
<gene>
    <name evidence="11" type="primary">rpoA</name>
    <name evidence="13" type="ORF">FZC37_00925</name>
</gene>
<dbReference type="InterPro" id="IPR036643">
    <property type="entry name" value="RNApol_insert_sf"/>
</dbReference>
<feature type="region of interest" description="Alpha C-terminal domain (alpha-CTD)" evidence="11">
    <location>
        <begin position="250"/>
        <end position="339"/>
    </location>
</feature>
<evidence type="ECO:0000256" key="1">
    <source>
        <dbReference type="ARBA" id="ARBA00007123"/>
    </source>
</evidence>
<dbReference type="Pfam" id="PF03118">
    <property type="entry name" value="RNA_pol_A_CTD"/>
    <property type="match status" value="1"/>
</dbReference>
<keyword evidence="4 11" id="KW-0240">DNA-directed RNA polymerase</keyword>
<keyword evidence="7 11" id="KW-0804">Transcription</keyword>
<comment type="domain">
    <text evidence="11">The N-terminal domain is essential for RNAP assembly and basal transcription, whereas the C-terminal domain is involved in interaction with transcriptional regulators and with upstream promoter elements.</text>
</comment>
<comment type="similarity">
    <text evidence="1 11">Belongs to the RNA polymerase alpha chain family.</text>
</comment>
<keyword evidence="6 11" id="KW-0548">Nucleotidyltransferase</keyword>
<dbReference type="GO" id="GO:0005737">
    <property type="term" value="C:cytoplasm"/>
    <property type="evidence" value="ECO:0007669"/>
    <property type="project" value="UniProtKB-ARBA"/>
</dbReference>
<keyword evidence="14" id="KW-1185">Reference proteome</keyword>
<evidence type="ECO:0000256" key="7">
    <source>
        <dbReference type="ARBA" id="ARBA00023163"/>
    </source>
</evidence>
<dbReference type="InterPro" id="IPR011773">
    <property type="entry name" value="DNA-dir_RpoA"/>
</dbReference>
<dbReference type="Pfam" id="PF01193">
    <property type="entry name" value="RNA_pol_L"/>
    <property type="match status" value="1"/>
</dbReference>
<dbReference type="NCBIfam" id="NF003519">
    <property type="entry name" value="PRK05182.2-5"/>
    <property type="match status" value="1"/>
</dbReference>
<evidence type="ECO:0000256" key="8">
    <source>
        <dbReference type="ARBA" id="ARBA00032524"/>
    </source>
</evidence>
<dbReference type="CDD" id="cd06928">
    <property type="entry name" value="RNAP_alpha_NTD"/>
    <property type="match status" value="1"/>
</dbReference>
<reference evidence="13 14" key="1">
    <citation type="submission" date="2019-08" db="EMBL/GenBank/DDBJ databases">
        <title>Highly reduced genomes of protist endosymbionts show evolutionary convergence.</title>
        <authorList>
            <person name="George E."/>
            <person name="Husnik F."/>
            <person name="Tashyreva D."/>
            <person name="Prokopchuk G."/>
            <person name="Horak A."/>
            <person name="Kwong W.K."/>
            <person name="Lukes J."/>
            <person name="Keeling P.J."/>
        </authorList>
    </citation>
    <scope>NUCLEOTIDE SEQUENCE [LARGE SCALE GENOMIC DNA]</scope>
    <source>
        <strain evidence="13">1621</strain>
    </source>
</reference>
<dbReference type="SMART" id="SM00662">
    <property type="entry name" value="RPOLD"/>
    <property type="match status" value="1"/>
</dbReference>
<dbReference type="NCBIfam" id="TIGR02027">
    <property type="entry name" value="rpoA"/>
    <property type="match status" value="1"/>
</dbReference>
<feature type="region of interest" description="Alpha N-terminal domain (alpha-NTD)" evidence="11">
    <location>
        <begin position="1"/>
        <end position="236"/>
    </location>
</feature>
<comment type="catalytic activity">
    <reaction evidence="10 11">
        <text>RNA(n) + a ribonucleoside 5'-triphosphate = RNA(n+1) + diphosphate</text>
        <dbReference type="Rhea" id="RHEA:21248"/>
        <dbReference type="Rhea" id="RHEA-COMP:14527"/>
        <dbReference type="Rhea" id="RHEA-COMP:17342"/>
        <dbReference type="ChEBI" id="CHEBI:33019"/>
        <dbReference type="ChEBI" id="CHEBI:61557"/>
        <dbReference type="ChEBI" id="CHEBI:140395"/>
        <dbReference type="EC" id="2.7.7.6"/>
    </reaction>
</comment>
<evidence type="ECO:0000259" key="12">
    <source>
        <dbReference type="SMART" id="SM00662"/>
    </source>
</evidence>
<dbReference type="GO" id="GO:0000428">
    <property type="term" value="C:DNA-directed RNA polymerase complex"/>
    <property type="evidence" value="ECO:0007669"/>
    <property type="project" value="UniProtKB-KW"/>
</dbReference>
<dbReference type="SUPFAM" id="SSF55257">
    <property type="entry name" value="RBP11-like subunits of RNA polymerase"/>
    <property type="match status" value="1"/>
</dbReference>
<dbReference type="RefSeq" id="WP_148951862.1">
    <property type="nucleotide sequence ID" value="NZ_CP043312.1"/>
</dbReference>
<dbReference type="InterPro" id="IPR036603">
    <property type="entry name" value="RBP11-like"/>
</dbReference>
<dbReference type="Gene3D" id="2.170.120.12">
    <property type="entry name" value="DNA-directed RNA polymerase, insert domain"/>
    <property type="match status" value="1"/>
</dbReference>
<sequence length="339" mass="37838">MSLNKNWTALIKPEKFVLEKVSCNTAKVVISPLEKGFGVTIGNALRRVLLSSIQGYAIVGVRIPGATHEFASIPEIKEDMMEIILNLKSVNLSIENQEQLYVTCTVQGPCDVKASVFEENGVKVFNPDQHICTVTGNTEIQIGVLCRRGHGYVPAESFYQKDIELAQKVVWIDALFSPIHKVAFKVSSVRVGQKMDYDKLTLDIESDGSVDPEMAVGLAAKILQEQLQTLIPFDTQDSDKQEKSQQKLQFSHALLKKVEELDMSVRSHNCLKNANIVYVGDLVTKTEAEMLKTPNFGRKSLSEIKEMLSVLELDFGMSVPTWPPANLEELAKKHKENNF</sequence>
<dbReference type="GO" id="GO:0006351">
    <property type="term" value="P:DNA-templated transcription"/>
    <property type="evidence" value="ECO:0007669"/>
    <property type="project" value="UniProtKB-UniRule"/>
</dbReference>
<dbReference type="HAMAP" id="MF_00059">
    <property type="entry name" value="RNApol_bact_RpoA"/>
    <property type="match status" value="1"/>
</dbReference>
<evidence type="ECO:0000256" key="2">
    <source>
        <dbReference type="ARBA" id="ARBA00012418"/>
    </source>
</evidence>
<evidence type="ECO:0000256" key="5">
    <source>
        <dbReference type="ARBA" id="ARBA00022679"/>
    </source>
</evidence>
<dbReference type="InterPro" id="IPR011263">
    <property type="entry name" value="DNA-dir_RNA_pol_RpoA/D/Rpb3"/>
</dbReference>
<evidence type="ECO:0000256" key="6">
    <source>
        <dbReference type="ARBA" id="ARBA00022695"/>
    </source>
</evidence>